<dbReference type="EMBL" id="BQNB010012654">
    <property type="protein sequence ID" value="GJT06273.1"/>
    <property type="molecule type" value="Genomic_DNA"/>
</dbReference>
<keyword evidence="3" id="KW-1185">Reference proteome</keyword>
<evidence type="ECO:0000313" key="3">
    <source>
        <dbReference type="Proteomes" id="UP001151760"/>
    </source>
</evidence>
<gene>
    <name evidence="2" type="ORF">Tco_0840735</name>
</gene>
<dbReference type="Proteomes" id="UP001151760">
    <property type="component" value="Unassembled WGS sequence"/>
</dbReference>
<organism evidence="2 3">
    <name type="scientific">Tanacetum coccineum</name>
    <dbReference type="NCBI Taxonomy" id="301880"/>
    <lineage>
        <taxon>Eukaryota</taxon>
        <taxon>Viridiplantae</taxon>
        <taxon>Streptophyta</taxon>
        <taxon>Embryophyta</taxon>
        <taxon>Tracheophyta</taxon>
        <taxon>Spermatophyta</taxon>
        <taxon>Magnoliopsida</taxon>
        <taxon>eudicotyledons</taxon>
        <taxon>Gunneridae</taxon>
        <taxon>Pentapetalae</taxon>
        <taxon>asterids</taxon>
        <taxon>campanulids</taxon>
        <taxon>Asterales</taxon>
        <taxon>Asteraceae</taxon>
        <taxon>Asteroideae</taxon>
        <taxon>Anthemideae</taxon>
        <taxon>Anthemidinae</taxon>
        <taxon>Tanacetum</taxon>
    </lineage>
</organism>
<proteinExistence type="predicted"/>
<dbReference type="PANTHER" id="PTHR33710">
    <property type="entry name" value="BNAC02G09200D PROTEIN"/>
    <property type="match status" value="1"/>
</dbReference>
<sequence length="696" mass="79131">MESRILNTMNDDVNENEFELEDDKEVERVSELSCMHVDDNVIKDKENGMVKGSLNAIVRDHVSSPAIGDDLTKANGLGHKTKKEWVKELCLKHRINLVALQETKMENMDLFTIKALWAIMGTWIPTSTKLLIISVYAPQELSEKRNLLDYLCSMIGQWEGETMILGDFNEFRMEQERFDSSFNITGANAFNNFISMAGLVDIPLRGYAFTWAHKSATKMSKLDRFLVSEGLMEIFPHLSALCLDGHLSDHRPIIIRELNIDYGPTLFHIFHWWLKMKGFDKLVEDSWKNMDFDLQDLLSIETFEVTQKAKVRWAIEGDENSKYFMVIPRTVYHDLYLGGKTLVERENVGFDLTKFDLCPSFIKDLTAKGVGLHVVDSFTGNHRKDDFTPLETIRRFLGVIGSRSHSSSKGRPSSQRGGINPFGCVKLTTFIVMCKAYGCEPSVDLFRGFFNSSDSIVPSNCPELLSKDNIWDTKSFGDKLLDNIHKNPFFQRLGRHPTSVRVFPDPIFFMAGLKPLWEHEMAFKNFMYTETDKDLSFLPKEPSPNLGIGSPSVLINMEPLIGDAEPVVQLVENTADSGNSPRQGEFVIHPESVSARIKDRTWKTRGESSRPRVKHKLAQGSSFSHDTRTKTISSKDASPLLTIFDDDEGLPDVLELQDANACHLKISTITHPAWKNHLDNHLDVELLDLHDRCYAR</sequence>
<dbReference type="InterPro" id="IPR036691">
    <property type="entry name" value="Endo/exonu/phosph_ase_sf"/>
</dbReference>
<keyword evidence="2" id="KW-0808">Transferase</keyword>
<evidence type="ECO:0000313" key="2">
    <source>
        <dbReference type="EMBL" id="GJT06273.1"/>
    </source>
</evidence>
<keyword evidence="2" id="KW-0695">RNA-directed DNA polymerase</keyword>
<feature type="compositionally biased region" description="Polar residues" evidence="1">
    <location>
        <begin position="619"/>
        <end position="631"/>
    </location>
</feature>
<evidence type="ECO:0000256" key="1">
    <source>
        <dbReference type="SAM" id="MobiDB-lite"/>
    </source>
</evidence>
<feature type="region of interest" description="Disordered" evidence="1">
    <location>
        <begin position="605"/>
        <end position="631"/>
    </location>
</feature>
<dbReference type="SUPFAM" id="SSF56219">
    <property type="entry name" value="DNase I-like"/>
    <property type="match status" value="1"/>
</dbReference>
<dbReference type="Gene3D" id="3.60.10.10">
    <property type="entry name" value="Endonuclease/exonuclease/phosphatase"/>
    <property type="match status" value="1"/>
</dbReference>
<reference evidence="2" key="1">
    <citation type="journal article" date="2022" name="Int. J. Mol. Sci.">
        <title>Draft Genome of Tanacetum Coccineum: Genomic Comparison of Closely Related Tanacetum-Family Plants.</title>
        <authorList>
            <person name="Yamashiro T."/>
            <person name="Shiraishi A."/>
            <person name="Nakayama K."/>
            <person name="Satake H."/>
        </authorList>
    </citation>
    <scope>NUCLEOTIDE SEQUENCE</scope>
</reference>
<protein>
    <submittedName>
        <fullName evidence="2">RNA-directed DNA polymerase, eukaryota</fullName>
    </submittedName>
</protein>
<dbReference type="GO" id="GO:0003964">
    <property type="term" value="F:RNA-directed DNA polymerase activity"/>
    <property type="evidence" value="ECO:0007669"/>
    <property type="project" value="UniProtKB-KW"/>
</dbReference>
<keyword evidence="2" id="KW-0548">Nucleotidyltransferase</keyword>
<dbReference type="PANTHER" id="PTHR33710:SF64">
    <property type="entry name" value="ENDONUCLEASE_EXONUCLEASE_PHOSPHATASE DOMAIN-CONTAINING PROTEIN"/>
    <property type="match status" value="1"/>
</dbReference>
<comment type="caution">
    <text evidence="2">The sequence shown here is derived from an EMBL/GenBank/DDBJ whole genome shotgun (WGS) entry which is preliminary data.</text>
</comment>
<reference evidence="2" key="2">
    <citation type="submission" date="2022-01" db="EMBL/GenBank/DDBJ databases">
        <authorList>
            <person name="Yamashiro T."/>
            <person name="Shiraishi A."/>
            <person name="Satake H."/>
            <person name="Nakayama K."/>
        </authorList>
    </citation>
    <scope>NUCLEOTIDE SEQUENCE</scope>
</reference>
<accession>A0ABQ5AYA8</accession>
<name>A0ABQ5AYA8_9ASTR</name>